<dbReference type="SUPFAM" id="SSF55298">
    <property type="entry name" value="YjgF-like"/>
    <property type="match status" value="1"/>
</dbReference>
<sequence length="129" mass="13462">MSNTKKPIVTDQAPSAIGPYSQAVAANGFIFASGQLGLDPATGEFPSGGVEAQAKQSLENVRALLEAAGSGLDRVVKATMFLKDMNDFAAANAVYGTFFSEPFPARSTIEVARLPKDALVEVEVIALAE</sequence>
<dbReference type="PANTHER" id="PTHR11803">
    <property type="entry name" value="2-IMINOBUTANOATE/2-IMINOPROPANOATE DEAMINASE RIDA"/>
    <property type="match status" value="1"/>
</dbReference>
<name>A0ABQ2A005_9BACL</name>
<comment type="similarity">
    <text evidence="1">Belongs to the RutC family.</text>
</comment>
<dbReference type="Proteomes" id="UP000605427">
    <property type="component" value="Unassembled WGS sequence"/>
</dbReference>
<dbReference type="CDD" id="cd00448">
    <property type="entry name" value="YjgF_YER057c_UK114_family"/>
    <property type="match status" value="1"/>
</dbReference>
<dbReference type="RefSeq" id="WP_037284993.1">
    <property type="nucleotide sequence ID" value="NZ_BMDD01000004.1"/>
</dbReference>
<dbReference type="Gene3D" id="3.30.1330.40">
    <property type="entry name" value="RutC-like"/>
    <property type="match status" value="1"/>
</dbReference>
<evidence type="ECO:0000313" key="2">
    <source>
        <dbReference type="EMBL" id="GGH81657.1"/>
    </source>
</evidence>
<dbReference type="PANTHER" id="PTHR11803:SF39">
    <property type="entry name" value="2-IMINOBUTANOATE_2-IMINOPROPANOATE DEAMINASE"/>
    <property type="match status" value="1"/>
</dbReference>
<accession>A0ABQ2A005</accession>
<dbReference type="EMBL" id="BMDD01000004">
    <property type="protein sequence ID" value="GGH81657.1"/>
    <property type="molecule type" value="Genomic_DNA"/>
</dbReference>
<dbReference type="InterPro" id="IPR006056">
    <property type="entry name" value="RidA"/>
</dbReference>
<gene>
    <name evidence="2" type="ORF">GCM10007362_31790</name>
</gene>
<organism evidence="2 3">
    <name type="scientific">Saccharibacillus endophyticus</name>
    <dbReference type="NCBI Taxonomy" id="2060666"/>
    <lineage>
        <taxon>Bacteria</taxon>
        <taxon>Bacillati</taxon>
        <taxon>Bacillota</taxon>
        <taxon>Bacilli</taxon>
        <taxon>Bacillales</taxon>
        <taxon>Paenibacillaceae</taxon>
        <taxon>Saccharibacillus</taxon>
    </lineage>
</organism>
<protein>
    <submittedName>
        <fullName evidence="2">Reactive intermediate/imine deaminase</fullName>
    </submittedName>
</protein>
<evidence type="ECO:0000313" key="3">
    <source>
        <dbReference type="Proteomes" id="UP000605427"/>
    </source>
</evidence>
<dbReference type="InterPro" id="IPR006175">
    <property type="entry name" value="YjgF/YER057c/UK114"/>
</dbReference>
<keyword evidence="3" id="KW-1185">Reference proteome</keyword>
<proteinExistence type="inferred from homology"/>
<dbReference type="Pfam" id="PF01042">
    <property type="entry name" value="Ribonuc_L-PSP"/>
    <property type="match status" value="1"/>
</dbReference>
<comment type="caution">
    <text evidence="2">The sequence shown here is derived from an EMBL/GenBank/DDBJ whole genome shotgun (WGS) entry which is preliminary data.</text>
</comment>
<reference evidence="3" key="1">
    <citation type="journal article" date="2019" name="Int. J. Syst. Evol. Microbiol.">
        <title>The Global Catalogue of Microorganisms (GCM) 10K type strain sequencing project: providing services to taxonomists for standard genome sequencing and annotation.</title>
        <authorList>
            <consortium name="The Broad Institute Genomics Platform"/>
            <consortium name="The Broad Institute Genome Sequencing Center for Infectious Disease"/>
            <person name="Wu L."/>
            <person name="Ma J."/>
        </authorList>
    </citation>
    <scope>NUCLEOTIDE SEQUENCE [LARGE SCALE GENOMIC DNA]</scope>
    <source>
        <strain evidence="3">CCM 8702</strain>
    </source>
</reference>
<evidence type="ECO:0000256" key="1">
    <source>
        <dbReference type="ARBA" id="ARBA00010552"/>
    </source>
</evidence>
<dbReference type="InterPro" id="IPR035959">
    <property type="entry name" value="RutC-like_sf"/>
</dbReference>
<dbReference type="NCBIfam" id="TIGR00004">
    <property type="entry name" value="Rid family detoxifying hydrolase"/>
    <property type="match status" value="1"/>
</dbReference>